<accession>A0ABS6AZL9</accession>
<name>A0ABS6AZL9_9NOCA</name>
<sequence>MERIVRAATRSDVPELARVLGLAFADDPVIGWLIPDPTTRAERAARLFAAQVRHQFLAAGAVDVAIDDAGAMAGVAVWAPPGVWTPSAWTQLRMLPGLWRGFRGRLGTAARLADRMARHHPTEPHWYLAFLGTLPTARGRGFGHALLAPRLKYCDEVGAASYLESSKPENVPYYERFGYESDGELDPTEGGPPMWPMWRAPR</sequence>
<dbReference type="PANTHER" id="PTHR42791">
    <property type="entry name" value="GNAT FAMILY ACETYLTRANSFERASE"/>
    <property type="match status" value="1"/>
</dbReference>
<feature type="domain" description="N-acetyltransferase" evidence="2">
    <location>
        <begin position="116"/>
        <end position="202"/>
    </location>
</feature>
<dbReference type="PANTHER" id="PTHR42791:SF1">
    <property type="entry name" value="N-ACETYLTRANSFERASE DOMAIN-CONTAINING PROTEIN"/>
    <property type="match status" value="1"/>
</dbReference>
<comment type="caution">
    <text evidence="3">The sequence shown here is derived from an EMBL/GenBank/DDBJ whole genome shotgun (WGS) entry which is preliminary data.</text>
</comment>
<dbReference type="InterPro" id="IPR052523">
    <property type="entry name" value="Trichothecene_AcTrans"/>
</dbReference>
<dbReference type="EMBL" id="JAHKNI010000005">
    <property type="protein sequence ID" value="MBU3063497.1"/>
    <property type="molecule type" value="Genomic_DNA"/>
</dbReference>
<dbReference type="Gene3D" id="3.40.630.30">
    <property type="match status" value="1"/>
</dbReference>
<protein>
    <submittedName>
        <fullName evidence="3">GNAT family N-acetyltransferase</fullName>
    </submittedName>
</protein>
<dbReference type="PROSITE" id="PS51186">
    <property type="entry name" value="GNAT"/>
    <property type="match status" value="1"/>
</dbReference>
<dbReference type="InterPro" id="IPR000182">
    <property type="entry name" value="GNAT_dom"/>
</dbReference>
<dbReference type="InterPro" id="IPR016181">
    <property type="entry name" value="Acyl_CoA_acyltransferase"/>
</dbReference>
<keyword evidence="4" id="KW-1185">Reference proteome</keyword>
<proteinExistence type="predicted"/>
<evidence type="ECO:0000313" key="3">
    <source>
        <dbReference type="EMBL" id="MBU3063497.1"/>
    </source>
</evidence>
<evidence type="ECO:0000313" key="4">
    <source>
        <dbReference type="Proteomes" id="UP000733379"/>
    </source>
</evidence>
<dbReference type="Pfam" id="PF00583">
    <property type="entry name" value="Acetyltransf_1"/>
    <property type="match status" value="1"/>
</dbReference>
<dbReference type="Proteomes" id="UP000733379">
    <property type="component" value="Unassembled WGS sequence"/>
</dbReference>
<feature type="region of interest" description="Disordered" evidence="1">
    <location>
        <begin position="183"/>
        <end position="202"/>
    </location>
</feature>
<organism evidence="3 4">
    <name type="scientific">Nocardia albiluteola</name>
    <dbReference type="NCBI Taxonomy" id="2842303"/>
    <lineage>
        <taxon>Bacteria</taxon>
        <taxon>Bacillati</taxon>
        <taxon>Actinomycetota</taxon>
        <taxon>Actinomycetes</taxon>
        <taxon>Mycobacteriales</taxon>
        <taxon>Nocardiaceae</taxon>
        <taxon>Nocardia</taxon>
    </lineage>
</organism>
<reference evidence="3 4" key="1">
    <citation type="submission" date="2021-06" db="EMBL/GenBank/DDBJ databases">
        <title>Actinomycetes sequencing.</title>
        <authorList>
            <person name="Shan Q."/>
        </authorList>
    </citation>
    <scope>NUCLEOTIDE SEQUENCE [LARGE SCALE GENOMIC DNA]</scope>
    <source>
        <strain evidence="3 4">NEAU-G5</strain>
    </source>
</reference>
<evidence type="ECO:0000256" key="1">
    <source>
        <dbReference type="SAM" id="MobiDB-lite"/>
    </source>
</evidence>
<dbReference type="SUPFAM" id="SSF55729">
    <property type="entry name" value="Acyl-CoA N-acyltransferases (Nat)"/>
    <property type="match status" value="1"/>
</dbReference>
<evidence type="ECO:0000259" key="2">
    <source>
        <dbReference type="PROSITE" id="PS51186"/>
    </source>
</evidence>
<dbReference type="RefSeq" id="WP_215918362.1">
    <property type="nucleotide sequence ID" value="NZ_JAHKNI010000005.1"/>
</dbReference>
<dbReference type="CDD" id="cd04301">
    <property type="entry name" value="NAT_SF"/>
    <property type="match status" value="1"/>
</dbReference>
<gene>
    <name evidence="3" type="ORF">KO481_18410</name>
</gene>